<dbReference type="AlphaFoldDB" id="A0A6A6D9M9"/>
<feature type="domain" description="DUF7924" evidence="1">
    <location>
        <begin position="3"/>
        <end position="74"/>
    </location>
</feature>
<dbReference type="Pfam" id="PF25545">
    <property type="entry name" value="DUF7924"/>
    <property type="match status" value="1"/>
</dbReference>
<feature type="non-terminal residue" evidence="2">
    <location>
        <position position="1"/>
    </location>
</feature>
<feature type="non-terminal residue" evidence="2">
    <location>
        <position position="90"/>
    </location>
</feature>
<dbReference type="InterPro" id="IPR057684">
    <property type="entry name" value="DUF7924"/>
</dbReference>
<accession>A0A6A6D9M9</accession>
<dbReference type="EMBL" id="ML994791">
    <property type="protein sequence ID" value="KAF2174680.1"/>
    <property type="molecule type" value="Genomic_DNA"/>
</dbReference>
<dbReference type="PANTHER" id="PTHR42470:SF2">
    <property type="match status" value="1"/>
</dbReference>
<sequence>QQVAFLISHDYSSVRIYGHYPIIKGKDTAFYRYPIRKFDFTELEGKEKWAAYKFTKNVYDIWMPTHLDSICSVINELPSDFDFEVSQYSK</sequence>
<organism evidence="2 3">
    <name type="scientific">Zopfia rhizophila CBS 207.26</name>
    <dbReference type="NCBI Taxonomy" id="1314779"/>
    <lineage>
        <taxon>Eukaryota</taxon>
        <taxon>Fungi</taxon>
        <taxon>Dikarya</taxon>
        <taxon>Ascomycota</taxon>
        <taxon>Pezizomycotina</taxon>
        <taxon>Dothideomycetes</taxon>
        <taxon>Dothideomycetes incertae sedis</taxon>
        <taxon>Zopfiaceae</taxon>
        <taxon>Zopfia</taxon>
    </lineage>
</organism>
<reference evidence="2" key="1">
    <citation type="journal article" date="2020" name="Stud. Mycol.">
        <title>101 Dothideomycetes genomes: a test case for predicting lifestyles and emergence of pathogens.</title>
        <authorList>
            <person name="Haridas S."/>
            <person name="Albert R."/>
            <person name="Binder M."/>
            <person name="Bloem J."/>
            <person name="Labutti K."/>
            <person name="Salamov A."/>
            <person name="Andreopoulos B."/>
            <person name="Baker S."/>
            <person name="Barry K."/>
            <person name="Bills G."/>
            <person name="Bluhm B."/>
            <person name="Cannon C."/>
            <person name="Castanera R."/>
            <person name="Culley D."/>
            <person name="Daum C."/>
            <person name="Ezra D."/>
            <person name="Gonzalez J."/>
            <person name="Henrissat B."/>
            <person name="Kuo A."/>
            <person name="Liang C."/>
            <person name="Lipzen A."/>
            <person name="Lutzoni F."/>
            <person name="Magnuson J."/>
            <person name="Mondo S."/>
            <person name="Nolan M."/>
            <person name="Ohm R."/>
            <person name="Pangilinan J."/>
            <person name="Park H.-J."/>
            <person name="Ramirez L."/>
            <person name="Alfaro M."/>
            <person name="Sun H."/>
            <person name="Tritt A."/>
            <person name="Yoshinaga Y."/>
            <person name="Zwiers L.-H."/>
            <person name="Turgeon B."/>
            <person name="Goodwin S."/>
            <person name="Spatafora J."/>
            <person name="Crous P."/>
            <person name="Grigoriev I."/>
        </authorList>
    </citation>
    <scope>NUCLEOTIDE SEQUENCE</scope>
    <source>
        <strain evidence="2">CBS 207.26</strain>
    </source>
</reference>
<name>A0A6A6D9M9_9PEZI</name>
<evidence type="ECO:0000259" key="1">
    <source>
        <dbReference type="Pfam" id="PF25545"/>
    </source>
</evidence>
<dbReference type="Proteomes" id="UP000800200">
    <property type="component" value="Unassembled WGS sequence"/>
</dbReference>
<protein>
    <recommendedName>
        <fullName evidence="1">DUF7924 domain-containing protein</fullName>
    </recommendedName>
</protein>
<evidence type="ECO:0000313" key="3">
    <source>
        <dbReference type="Proteomes" id="UP000800200"/>
    </source>
</evidence>
<evidence type="ECO:0000313" key="2">
    <source>
        <dbReference type="EMBL" id="KAF2174680.1"/>
    </source>
</evidence>
<proteinExistence type="predicted"/>
<gene>
    <name evidence="2" type="ORF">K469DRAFT_530423</name>
</gene>
<dbReference type="PANTHER" id="PTHR42470">
    <property type="entry name" value="VAST DOMAIN-CONTAINING PROTEIN"/>
    <property type="match status" value="1"/>
</dbReference>
<keyword evidence="3" id="KW-1185">Reference proteome</keyword>
<dbReference type="OrthoDB" id="5132737at2759"/>